<dbReference type="AlphaFoldDB" id="A0A0R3RUX6"/>
<dbReference type="Gene3D" id="2.30.30.100">
    <property type="match status" value="1"/>
</dbReference>
<proteinExistence type="predicted"/>
<reference evidence="3" key="1">
    <citation type="submission" date="2017-02" db="UniProtKB">
        <authorList>
            <consortium name="WormBaseParasite"/>
        </authorList>
    </citation>
    <scope>IDENTIFICATION</scope>
</reference>
<sequence>MTKDEREGLHCHESAEQDETLEQKQRAELRERFLRLMSFLGGKKVKLDMHERTQVTGKFSAIKADQTHYIVDTLSTPIGVINHAILRMNDTISISTSDLNELSNSKISIL</sequence>
<evidence type="ECO:0000313" key="2">
    <source>
        <dbReference type="Proteomes" id="UP000050640"/>
    </source>
</evidence>
<dbReference type="GO" id="GO:0034719">
    <property type="term" value="C:SMN-Sm protein complex"/>
    <property type="evidence" value="ECO:0007669"/>
    <property type="project" value="InterPro"/>
</dbReference>
<accession>A0A0R3RUX6</accession>
<dbReference type="GO" id="GO:0000387">
    <property type="term" value="P:spliceosomal snRNP assembly"/>
    <property type="evidence" value="ECO:0007669"/>
    <property type="project" value="TreeGrafter"/>
</dbReference>
<dbReference type="CDD" id="cd11677">
    <property type="entry name" value="Gemin7"/>
    <property type="match status" value="1"/>
</dbReference>
<dbReference type="Proteomes" id="UP000050640">
    <property type="component" value="Unplaced"/>
</dbReference>
<organism evidence="2 3">
    <name type="scientific">Elaeophora elaphi</name>
    <dbReference type="NCBI Taxonomy" id="1147741"/>
    <lineage>
        <taxon>Eukaryota</taxon>
        <taxon>Metazoa</taxon>
        <taxon>Ecdysozoa</taxon>
        <taxon>Nematoda</taxon>
        <taxon>Chromadorea</taxon>
        <taxon>Rhabditida</taxon>
        <taxon>Spirurina</taxon>
        <taxon>Spiruromorpha</taxon>
        <taxon>Filarioidea</taxon>
        <taxon>Onchocercidae</taxon>
        <taxon>Elaeophora</taxon>
    </lineage>
</organism>
<evidence type="ECO:0000256" key="1">
    <source>
        <dbReference type="SAM" id="MobiDB-lite"/>
    </source>
</evidence>
<dbReference type="InterPro" id="IPR020338">
    <property type="entry name" value="SMN_gemin7"/>
</dbReference>
<dbReference type="Pfam" id="PF11095">
    <property type="entry name" value="Gemin7"/>
    <property type="match status" value="1"/>
</dbReference>
<keyword evidence="2" id="KW-1185">Reference proteome</keyword>
<name>A0A0R3RUX6_9BILA</name>
<dbReference type="WBParaSite" id="EEL_0000585501-mRNA-1">
    <property type="protein sequence ID" value="EEL_0000585501-mRNA-1"/>
    <property type="gene ID" value="EEL_0000585501"/>
</dbReference>
<dbReference type="PANTHER" id="PTHR14679">
    <property type="entry name" value="GEM-ASSOCIATED PROTEIN 7"/>
    <property type="match status" value="1"/>
</dbReference>
<dbReference type="PANTHER" id="PTHR14679:SF1">
    <property type="entry name" value="GEM-ASSOCIATED PROTEIN 7"/>
    <property type="match status" value="1"/>
</dbReference>
<evidence type="ECO:0000313" key="3">
    <source>
        <dbReference type="WBParaSite" id="EEL_0000585501-mRNA-1"/>
    </source>
</evidence>
<feature type="region of interest" description="Disordered" evidence="1">
    <location>
        <begin position="1"/>
        <end position="22"/>
    </location>
</feature>
<protein>
    <submittedName>
        <fullName evidence="3">Gem-associated protein 7</fullName>
    </submittedName>
</protein>